<keyword evidence="2" id="KW-0288">FMN</keyword>
<dbReference type="GO" id="GO:0046306">
    <property type="term" value="P:alkanesulfonate catabolic process"/>
    <property type="evidence" value="ECO:0007669"/>
    <property type="project" value="TreeGrafter"/>
</dbReference>
<feature type="domain" description="Luciferase-like" evidence="5">
    <location>
        <begin position="1"/>
        <end position="151"/>
    </location>
</feature>
<organism evidence="6 7">
    <name type="scientific">Tectimicrobiota bacterium</name>
    <dbReference type="NCBI Taxonomy" id="2528274"/>
    <lineage>
        <taxon>Bacteria</taxon>
        <taxon>Pseudomonadati</taxon>
        <taxon>Nitrospinota/Tectimicrobiota group</taxon>
        <taxon>Candidatus Tectimicrobiota</taxon>
    </lineage>
</organism>
<evidence type="ECO:0000259" key="5">
    <source>
        <dbReference type="Pfam" id="PF00296"/>
    </source>
</evidence>
<gene>
    <name evidence="6" type="ORF">HYY65_10645</name>
</gene>
<dbReference type="Gene3D" id="3.20.20.30">
    <property type="entry name" value="Luciferase-like domain"/>
    <property type="match status" value="1"/>
</dbReference>
<dbReference type="AlphaFoldDB" id="A0A932GQV2"/>
<evidence type="ECO:0000256" key="4">
    <source>
        <dbReference type="ARBA" id="ARBA00023033"/>
    </source>
</evidence>
<dbReference type="PANTHER" id="PTHR42847">
    <property type="entry name" value="ALKANESULFONATE MONOOXYGENASE"/>
    <property type="match status" value="1"/>
</dbReference>
<dbReference type="Pfam" id="PF00296">
    <property type="entry name" value="Bac_luciferase"/>
    <property type="match status" value="1"/>
</dbReference>
<evidence type="ECO:0000256" key="2">
    <source>
        <dbReference type="ARBA" id="ARBA00022643"/>
    </source>
</evidence>
<protein>
    <submittedName>
        <fullName evidence="6">LLM class flavin-dependent oxidoreductase</fullName>
    </submittedName>
</protein>
<reference evidence="6" key="1">
    <citation type="submission" date="2020-07" db="EMBL/GenBank/DDBJ databases">
        <title>Huge and variable diversity of episymbiotic CPR bacteria and DPANN archaea in groundwater ecosystems.</title>
        <authorList>
            <person name="He C.Y."/>
            <person name="Keren R."/>
            <person name="Whittaker M."/>
            <person name="Farag I.F."/>
            <person name="Doudna J."/>
            <person name="Cate J.H.D."/>
            <person name="Banfield J.F."/>
        </authorList>
    </citation>
    <scope>NUCLEOTIDE SEQUENCE</scope>
    <source>
        <strain evidence="6">NC_groundwater_717_Ag_S-0.2um_59_8</strain>
    </source>
</reference>
<comment type="caution">
    <text evidence="6">The sequence shown here is derived from an EMBL/GenBank/DDBJ whole genome shotgun (WGS) entry which is preliminary data.</text>
</comment>
<dbReference type="EMBL" id="JACPSX010000204">
    <property type="protein sequence ID" value="MBI3015496.1"/>
    <property type="molecule type" value="Genomic_DNA"/>
</dbReference>
<proteinExistence type="predicted"/>
<name>A0A932GQV2_UNCTE</name>
<evidence type="ECO:0000256" key="1">
    <source>
        <dbReference type="ARBA" id="ARBA00022630"/>
    </source>
</evidence>
<keyword evidence="4" id="KW-0503">Monooxygenase</keyword>
<sequence>AILGIGAAWHEEEHRGYGFDFPPVRERLDRLEEALQVCRAMFTQEAPSFQGRYYQIHEVLNMPRPLQAGGPAIMVGGSGELRTLRLVAQYADMCNVIGGVEFVRHKMQVLLRYCEGIGRNPAEIIKTRLGALVVAPTRAEAESKAAEYRAARGMDEARFRSYVTAGDPEGVVQQVQEYFDAGLDGMIFNMPFVHDLDSVKLAGETLSTRFS</sequence>
<dbReference type="GO" id="GO:0008726">
    <property type="term" value="F:alkanesulfonate monooxygenase activity"/>
    <property type="evidence" value="ECO:0007669"/>
    <property type="project" value="TreeGrafter"/>
</dbReference>
<feature type="non-terminal residue" evidence="6">
    <location>
        <position position="1"/>
    </location>
</feature>
<dbReference type="Proteomes" id="UP000741360">
    <property type="component" value="Unassembled WGS sequence"/>
</dbReference>
<accession>A0A932GQV2</accession>
<dbReference type="SUPFAM" id="SSF51679">
    <property type="entry name" value="Bacterial luciferase-like"/>
    <property type="match status" value="1"/>
</dbReference>
<evidence type="ECO:0000313" key="6">
    <source>
        <dbReference type="EMBL" id="MBI3015496.1"/>
    </source>
</evidence>
<dbReference type="InterPro" id="IPR050172">
    <property type="entry name" value="SsuD_RutA_monooxygenase"/>
</dbReference>
<dbReference type="PANTHER" id="PTHR42847:SF4">
    <property type="entry name" value="ALKANESULFONATE MONOOXYGENASE-RELATED"/>
    <property type="match status" value="1"/>
</dbReference>
<keyword evidence="3" id="KW-0560">Oxidoreductase</keyword>
<evidence type="ECO:0000313" key="7">
    <source>
        <dbReference type="Proteomes" id="UP000741360"/>
    </source>
</evidence>
<dbReference type="InterPro" id="IPR011251">
    <property type="entry name" value="Luciferase-like_dom"/>
</dbReference>
<dbReference type="InterPro" id="IPR036661">
    <property type="entry name" value="Luciferase-like_sf"/>
</dbReference>
<evidence type="ECO:0000256" key="3">
    <source>
        <dbReference type="ARBA" id="ARBA00023002"/>
    </source>
</evidence>
<keyword evidence="1" id="KW-0285">Flavoprotein</keyword>